<dbReference type="Gene3D" id="3.40.50.11350">
    <property type="match status" value="1"/>
</dbReference>
<gene>
    <name evidence="1" type="ORF">DM01DRAFT_1333524</name>
</gene>
<protein>
    <submittedName>
        <fullName evidence="1">Uncharacterized protein</fullName>
    </submittedName>
</protein>
<evidence type="ECO:0000313" key="1">
    <source>
        <dbReference type="EMBL" id="ORX58907.1"/>
    </source>
</evidence>
<dbReference type="AlphaFoldDB" id="A0A1X2GRK0"/>
<dbReference type="EMBL" id="MCGT01000006">
    <property type="protein sequence ID" value="ORX58907.1"/>
    <property type="molecule type" value="Genomic_DNA"/>
</dbReference>
<evidence type="ECO:0000313" key="2">
    <source>
        <dbReference type="Proteomes" id="UP000242146"/>
    </source>
</evidence>
<sequence>MPAVPRSYRRTLVLLCTLFAIGYFITCVSETQVEWTQPVVPDHNQDLEKYVYVRPSHGLDDNSQYQAIDMPSVDPTQALRKVNQKYCGNDTCRFLLPMMITEQESKAQFHFRQLAFLSGRLDRIIVLPNVHSSHLGACRHYAFDYYYDHGWLDNNKDSFKYITMRDFLAWTKERQALEQLPTAQEISIELPGVTSTIPVANCMDQRFNMEGRPRYRFRLEDPENESRRKGDHAAILAKVLQDRNNPQVPDGLDVIHLYYDRRFGYIKDPRAEVPIDYHPRWHALADNIAAQLSPFVAVHWRMEMLEPVSNLVPCAHSLVKKISTIDQNASATKNVFLLTDYPHLLQAPGARPESMSFKQSELTANHHDAIRYLYEHVNVTLTTVLPTDKIPTDQLPMSNWNLVPVHHPTAPTDRSVLGIVDKLVAIRSDWFLYGKAGQCGKVSSFTRRIQYDRNQAYQQQKYHIVSLMDTFNLHA</sequence>
<comment type="caution">
    <text evidence="1">The sequence shown here is derived from an EMBL/GenBank/DDBJ whole genome shotgun (WGS) entry which is preliminary data.</text>
</comment>
<name>A0A1X2GRK0_9FUNG</name>
<keyword evidence="2" id="KW-1185">Reference proteome</keyword>
<proteinExistence type="predicted"/>
<organism evidence="1 2">
    <name type="scientific">Hesseltinella vesiculosa</name>
    <dbReference type="NCBI Taxonomy" id="101127"/>
    <lineage>
        <taxon>Eukaryota</taxon>
        <taxon>Fungi</taxon>
        <taxon>Fungi incertae sedis</taxon>
        <taxon>Mucoromycota</taxon>
        <taxon>Mucoromycotina</taxon>
        <taxon>Mucoromycetes</taxon>
        <taxon>Mucorales</taxon>
        <taxon>Cunninghamellaceae</taxon>
        <taxon>Hesseltinella</taxon>
    </lineage>
</organism>
<dbReference type="OrthoDB" id="2020419at2759"/>
<accession>A0A1X2GRK0</accession>
<dbReference type="Proteomes" id="UP000242146">
    <property type="component" value="Unassembled WGS sequence"/>
</dbReference>
<reference evidence="1 2" key="1">
    <citation type="submission" date="2016-07" db="EMBL/GenBank/DDBJ databases">
        <title>Pervasive Adenine N6-methylation of Active Genes in Fungi.</title>
        <authorList>
            <consortium name="DOE Joint Genome Institute"/>
            <person name="Mondo S.J."/>
            <person name="Dannebaum R.O."/>
            <person name="Kuo R.C."/>
            <person name="Labutti K."/>
            <person name="Haridas S."/>
            <person name="Kuo A."/>
            <person name="Salamov A."/>
            <person name="Ahrendt S.R."/>
            <person name="Lipzen A."/>
            <person name="Sullivan W."/>
            <person name="Andreopoulos W.B."/>
            <person name="Clum A."/>
            <person name="Lindquist E."/>
            <person name="Daum C."/>
            <person name="Ramamoorthy G.K."/>
            <person name="Gryganskyi A."/>
            <person name="Culley D."/>
            <person name="Magnuson J.K."/>
            <person name="James T.Y."/>
            <person name="O'Malley M.A."/>
            <person name="Stajich J.E."/>
            <person name="Spatafora J.W."/>
            <person name="Visel A."/>
            <person name="Grigoriev I.V."/>
        </authorList>
    </citation>
    <scope>NUCLEOTIDE SEQUENCE [LARGE SCALE GENOMIC DNA]</scope>
    <source>
        <strain evidence="1 2">NRRL 3301</strain>
    </source>
</reference>